<evidence type="ECO:0000256" key="5">
    <source>
        <dbReference type="ARBA" id="ARBA00023235"/>
    </source>
</evidence>
<dbReference type="Proteomes" id="UP000286287">
    <property type="component" value="Unassembled WGS sequence"/>
</dbReference>
<gene>
    <name evidence="9" type="ORF">D3875_07670</name>
</gene>
<feature type="compositionally biased region" description="Low complexity" evidence="7">
    <location>
        <begin position="590"/>
        <end position="629"/>
    </location>
</feature>
<dbReference type="Gene3D" id="3.10.50.40">
    <property type="match status" value="1"/>
</dbReference>
<evidence type="ECO:0000256" key="4">
    <source>
        <dbReference type="ARBA" id="ARBA00023110"/>
    </source>
</evidence>
<dbReference type="GO" id="GO:0003755">
    <property type="term" value="F:peptidyl-prolyl cis-trans isomerase activity"/>
    <property type="evidence" value="ECO:0007669"/>
    <property type="project" value="UniProtKB-KW"/>
</dbReference>
<dbReference type="InterPro" id="IPR027304">
    <property type="entry name" value="Trigger_fact/SurA_dom_sf"/>
</dbReference>
<evidence type="ECO:0000256" key="7">
    <source>
        <dbReference type="SAM" id="MobiDB-lite"/>
    </source>
</evidence>
<feature type="region of interest" description="Disordered" evidence="7">
    <location>
        <begin position="583"/>
        <end position="629"/>
    </location>
</feature>
<dbReference type="InterPro" id="IPR050245">
    <property type="entry name" value="PrsA_foldase"/>
</dbReference>
<dbReference type="EC" id="5.2.1.8" evidence="2"/>
<dbReference type="SUPFAM" id="SSF109998">
    <property type="entry name" value="Triger factor/SurA peptide-binding domain-like"/>
    <property type="match status" value="2"/>
</dbReference>
<dbReference type="OrthoDB" id="52938at2"/>
<reference evidence="9 10" key="1">
    <citation type="submission" date="2018-09" db="EMBL/GenBank/DDBJ databases">
        <authorList>
            <person name="Zhu H."/>
        </authorList>
    </citation>
    <scope>NUCLEOTIDE SEQUENCE [LARGE SCALE GENOMIC DNA]</scope>
    <source>
        <strain evidence="9 10">K2S05-167</strain>
    </source>
</reference>
<evidence type="ECO:0000256" key="1">
    <source>
        <dbReference type="ARBA" id="ARBA00000971"/>
    </source>
</evidence>
<keyword evidence="10" id="KW-1185">Reference proteome</keyword>
<dbReference type="PROSITE" id="PS50198">
    <property type="entry name" value="PPIC_PPIASE_2"/>
    <property type="match status" value="1"/>
</dbReference>
<dbReference type="PANTHER" id="PTHR47245">
    <property type="entry name" value="PEPTIDYLPROLYL ISOMERASE"/>
    <property type="match status" value="1"/>
</dbReference>
<evidence type="ECO:0000256" key="6">
    <source>
        <dbReference type="PROSITE-ProRule" id="PRU00278"/>
    </source>
</evidence>
<comment type="caution">
    <text evidence="9">The sequence shown here is derived from an EMBL/GenBank/DDBJ whole genome shotgun (WGS) entry which is preliminary data.</text>
</comment>
<dbReference type="Pfam" id="PF13145">
    <property type="entry name" value="Rotamase_2"/>
    <property type="match status" value="2"/>
</dbReference>
<evidence type="ECO:0000259" key="8">
    <source>
        <dbReference type="PROSITE" id="PS50198"/>
    </source>
</evidence>
<dbReference type="Pfam" id="PF13624">
    <property type="entry name" value="SurA_N_3"/>
    <property type="match status" value="1"/>
</dbReference>
<dbReference type="EMBL" id="QYUJ01000014">
    <property type="protein sequence ID" value="RJF71466.1"/>
    <property type="molecule type" value="Genomic_DNA"/>
</dbReference>
<comment type="catalytic activity">
    <reaction evidence="1">
        <text>[protein]-peptidylproline (omega=180) = [protein]-peptidylproline (omega=0)</text>
        <dbReference type="Rhea" id="RHEA:16237"/>
        <dbReference type="Rhea" id="RHEA-COMP:10747"/>
        <dbReference type="Rhea" id="RHEA-COMP:10748"/>
        <dbReference type="ChEBI" id="CHEBI:83833"/>
        <dbReference type="ChEBI" id="CHEBI:83834"/>
        <dbReference type="EC" id="5.2.1.8"/>
    </reaction>
</comment>
<protein>
    <recommendedName>
        <fullName evidence="2">peptidylprolyl isomerase</fullName>
        <ecNumber evidence="2">5.2.1.8</ecNumber>
    </recommendedName>
</protein>
<keyword evidence="3" id="KW-0732">Signal</keyword>
<accession>A0A418V5T5</accession>
<evidence type="ECO:0000256" key="2">
    <source>
        <dbReference type="ARBA" id="ARBA00013194"/>
    </source>
</evidence>
<name>A0A418V5T5_9DEIO</name>
<evidence type="ECO:0000256" key="3">
    <source>
        <dbReference type="ARBA" id="ARBA00022729"/>
    </source>
</evidence>
<dbReference type="InterPro" id="IPR000297">
    <property type="entry name" value="PPIase_PpiC"/>
</dbReference>
<sequence length="629" mass="66977">MGLLAVLMVGGMAYQFTPALGGNGGGLFGQKQQGTPAVKVGDQTVTAEELNAFRNNNPVLAGTQTGVLGDDFKLFTVRQLVQQKMFAEGAKAMQVSRDEVNKEVDQVRKANNLEDNKAWTDALQSRGLTDSSFRQQVRESLAIRKKVEEIEKSVPAATDAELRTYYDLNKEQFKTDPQIVGRQIVVADKAKAEALLRQLKGGADFARLASENSSEFKERGGALGPIENGSPKPVASVVLPGEVAAAAFALTQGGLTDVVASGGKYYIVKVEKYLPAATKPFEATRTQVKTAVDRQKKDAALEAWADSLEKATKVEYVDPEWKVTDPTVASLAGHNIPYSDVVAQVVNNQQLAQMFSQMPPEQLSDIINSGLKPQVVQQLLQGYAAPLIAKKLNLNLVGNRAEMAQALSAYGAKDVKVTEAELQAAYQQNLEQFKTPASASVDEASFKDQGQAQAFRADWNGQGDFTTAASKAGATVSERGNVTAGDGKLDAGLDKAVQGDQLRAAGEGSLTPAVKVGQRYSVAYVRDLKKAATRPYSEVKAQLEQQVLGDKQRTASLAFLDKQVKALNPTDNLKKILDEQAKRVAAAEKAAGTAPTTPGTNTPGTNTPGTAPTPGAVPTTPPAATDTDK</sequence>
<dbReference type="Gene3D" id="1.10.4030.10">
    <property type="entry name" value="Porin chaperone SurA, peptide-binding domain"/>
    <property type="match status" value="1"/>
</dbReference>
<dbReference type="SUPFAM" id="SSF54534">
    <property type="entry name" value="FKBP-like"/>
    <property type="match status" value="1"/>
</dbReference>
<proteinExistence type="predicted"/>
<keyword evidence="5 6" id="KW-0413">Isomerase</keyword>
<organism evidence="9 10">
    <name type="scientific">Deinococcus cavernae</name>
    <dbReference type="NCBI Taxonomy" id="2320857"/>
    <lineage>
        <taxon>Bacteria</taxon>
        <taxon>Thermotogati</taxon>
        <taxon>Deinococcota</taxon>
        <taxon>Deinococci</taxon>
        <taxon>Deinococcales</taxon>
        <taxon>Deinococcaceae</taxon>
        <taxon>Deinococcus</taxon>
    </lineage>
</organism>
<keyword evidence="4 6" id="KW-0697">Rotamase</keyword>
<evidence type="ECO:0000313" key="9">
    <source>
        <dbReference type="EMBL" id="RJF71466.1"/>
    </source>
</evidence>
<dbReference type="PANTHER" id="PTHR47245:SF1">
    <property type="entry name" value="FOLDASE PROTEIN PRSA"/>
    <property type="match status" value="1"/>
</dbReference>
<feature type="domain" description="PpiC" evidence="8">
    <location>
        <begin position="176"/>
        <end position="272"/>
    </location>
</feature>
<dbReference type="AlphaFoldDB" id="A0A418V5T5"/>
<dbReference type="InterPro" id="IPR046357">
    <property type="entry name" value="PPIase_dom_sf"/>
</dbReference>
<evidence type="ECO:0000313" key="10">
    <source>
        <dbReference type="Proteomes" id="UP000286287"/>
    </source>
</evidence>